<feature type="region of interest" description="Disordered" evidence="1">
    <location>
        <begin position="1"/>
        <end position="377"/>
    </location>
</feature>
<feature type="compositionally biased region" description="Gly residues" evidence="1">
    <location>
        <begin position="87"/>
        <end position="97"/>
    </location>
</feature>
<feature type="compositionally biased region" description="Pro residues" evidence="1">
    <location>
        <begin position="280"/>
        <end position="291"/>
    </location>
</feature>
<feature type="region of interest" description="Disordered" evidence="1">
    <location>
        <begin position="406"/>
        <end position="448"/>
    </location>
</feature>
<dbReference type="KEGG" id="nss:113422994"/>
<dbReference type="Proteomes" id="UP000504612">
    <property type="component" value="Unplaced"/>
</dbReference>
<evidence type="ECO:0000313" key="2">
    <source>
        <dbReference type="Proteomes" id="UP000504612"/>
    </source>
</evidence>
<protein>
    <submittedName>
        <fullName evidence="3">WAS/WASL-interacting protein family member 1-like</fullName>
    </submittedName>
</protein>
<sequence length="448" mass="46661">MSPSGHSPSDPDAAFVQRLSEAHSCSSTGQPAGQTLTPPRPSLQPFQPRHKREAQHETPPDRGSFPGAAGGTGRGPSEAGPGARGLRPGGSVRGGGLPRKRRRPAARTPPRQGGRCASTPGRDRPAGPSPPAGPPQTQERRRRPFPPPQLQRPSLPSPPAPAAAAAREPSGRRRSAGSGEGGRRAPPPRHLSREGSTRSDTPRSPRLPESRRRRRRGASRGRGGGEELPSAGEGRGASPDGGEGAGRGSSASCIEGQRVGAGLLWLPRRCRPREATPRRQGPPSPPAPALPALPSKLRSRGSATPRRALGSESRERGSPTRRPGKAAAARPRRATVAGQPPPLPARLLAPPLPSAGGCGAPQRRPLRREGSRAGGRLQWGKLRKEPRQAGDCFPRQPLLEAARPSLSLGLPAPRPGQCQPSLKGAEPHLADKPMSLKAGLGAPGLGRP</sequence>
<proteinExistence type="predicted"/>
<organism evidence="2 3">
    <name type="scientific">Notechis scutatus</name>
    <name type="common">mainland tiger snake</name>
    <dbReference type="NCBI Taxonomy" id="8663"/>
    <lineage>
        <taxon>Eukaryota</taxon>
        <taxon>Metazoa</taxon>
        <taxon>Chordata</taxon>
        <taxon>Craniata</taxon>
        <taxon>Vertebrata</taxon>
        <taxon>Euteleostomi</taxon>
        <taxon>Lepidosauria</taxon>
        <taxon>Squamata</taxon>
        <taxon>Bifurcata</taxon>
        <taxon>Unidentata</taxon>
        <taxon>Episquamata</taxon>
        <taxon>Toxicofera</taxon>
        <taxon>Serpentes</taxon>
        <taxon>Colubroidea</taxon>
        <taxon>Elapidae</taxon>
        <taxon>Hydrophiinae</taxon>
        <taxon>Notechis</taxon>
    </lineage>
</organism>
<feature type="compositionally biased region" description="Low complexity" evidence="1">
    <location>
        <begin position="106"/>
        <end position="115"/>
    </location>
</feature>
<reference evidence="3" key="1">
    <citation type="submission" date="2025-08" db="UniProtKB">
        <authorList>
            <consortium name="RefSeq"/>
        </authorList>
    </citation>
    <scope>IDENTIFICATION</scope>
</reference>
<feature type="compositionally biased region" description="Pro residues" evidence="1">
    <location>
        <begin position="145"/>
        <end position="161"/>
    </location>
</feature>
<feature type="compositionally biased region" description="Gly residues" evidence="1">
    <location>
        <begin position="233"/>
        <end position="247"/>
    </location>
</feature>
<evidence type="ECO:0000256" key="1">
    <source>
        <dbReference type="SAM" id="MobiDB-lite"/>
    </source>
</evidence>
<accession>A0A6J1V9S1</accession>
<dbReference type="GeneID" id="113422994"/>
<gene>
    <name evidence="3" type="primary">LOC113422994</name>
</gene>
<evidence type="ECO:0000313" key="3">
    <source>
        <dbReference type="RefSeq" id="XP_026539986.1"/>
    </source>
</evidence>
<dbReference type="AlphaFoldDB" id="A0A6J1V9S1"/>
<dbReference type="RefSeq" id="XP_026539986.1">
    <property type="nucleotide sequence ID" value="XM_026684201.1"/>
</dbReference>
<feature type="compositionally biased region" description="Basic and acidic residues" evidence="1">
    <location>
        <begin position="191"/>
        <end position="210"/>
    </location>
</feature>
<feature type="compositionally biased region" description="Polar residues" evidence="1">
    <location>
        <begin position="23"/>
        <end position="37"/>
    </location>
</feature>
<keyword evidence="2" id="KW-1185">Reference proteome</keyword>
<name>A0A6J1V9S1_9SAUR</name>